<gene>
    <name evidence="1" type="ORF">EVAR_94835_1</name>
</gene>
<keyword evidence="2" id="KW-1185">Reference proteome</keyword>
<protein>
    <submittedName>
        <fullName evidence="1">Uncharacterized protein</fullName>
    </submittedName>
</protein>
<proteinExistence type="predicted"/>
<dbReference type="AlphaFoldDB" id="A0A4C1UHD1"/>
<sequence length="343" mass="38451">MVRIQTQCLPIERLFLDRSATTRQYTGVVNAESRHVARRSLMLTDFSLYGCMRQTNGYFILTNRVHNCALRARYIETVNLKTLESKQLGSLRSGGMCNEIRLVSAGGPATPTGDNDCRSVIGSGRRRCAVAPPPSRRSSFGCVFRVRLCLCSARPRRVNAPDPLLSHFTDALWNKQAVRSSTDLRYFVRAVRADGFVGLVNIRAVRRCALRQPFKPTAVNVATVIDFRKEVCAPAMTPATSEDLCATRRLRPGAPGHLRRSVRRAAELTIPQGYPGAYIFCLVVNRKLPNVASAKSRLRIEFLDPLLMATKSLERLGLPIGEWPYLLFHIVKAKLFTELKTRF</sequence>
<comment type="caution">
    <text evidence="1">The sequence shown here is derived from an EMBL/GenBank/DDBJ whole genome shotgun (WGS) entry which is preliminary data.</text>
</comment>
<dbReference type="EMBL" id="BGZK01000172">
    <property type="protein sequence ID" value="GBP25815.1"/>
    <property type="molecule type" value="Genomic_DNA"/>
</dbReference>
<reference evidence="1 2" key="1">
    <citation type="journal article" date="2019" name="Commun. Biol.">
        <title>The bagworm genome reveals a unique fibroin gene that provides high tensile strength.</title>
        <authorList>
            <person name="Kono N."/>
            <person name="Nakamura H."/>
            <person name="Ohtoshi R."/>
            <person name="Tomita M."/>
            <person name="Numata K."/>
            <person name="Arakawa K."/>
        </authorList>
    </citation>
    <scope>NUCLEOTIDE SEQUENCE [LARGE SCALE GENOMIC DNA]</scope>
</reference>
<evidence type="ECO:0000313" key="2">
    <source>
        <dbReference type="Proteomes" id="UP000299102"/>
    </source>
</evidence>
<evidence type="ECO:0000313" key="1">
    <source>
        <dbReference type="EMBL" id="GBP25815.1"/>
    </source>
</evidence>
<name>A0A4C1UHD1_EUMVA</name>
<accession>A0A4C1UHD1</accession>
<organism evidence="1 2">
    <name type="scientific">Eumeta variegata</name>
    <name type="common">Bagworm moth</name>
    <name type="synonym">Eumeta japonica</name>
    <dbReference type="NCBI Taxonomy" id="151549"/>
    <lineage>
        <taxon>Eukaryota</taxon>
        <taxon>Metazoa</taxon>
        <taxon>Ecdysozoa</taxon>
        <taxon>Arthropoda</taxon>
        <taxon>Hexapoda</taxon>
        <taxon>Insecta</taxon>
        <taxon>Pterygota</taxon>
        <taxon>Neoptera</taxon>
        <taxon>Endopterygota</taxon>
        <taxon>Lepidoptera</taxon>
        <taxon>Glossata</taxon>
        <taxon>Ditrysia</taxon>
        <taxon>Tineoidea</taxon>
        <taxon>Psychidae</taxon>
        <taxon>Oiketicinae</taxon>
        <taxon>Eumeta</taxon>
    </lineage>
</organism>
<dbReference type="Proteomes" id="UP000299102">
    <property type="component" value="Unassembled WGS sequence"/>
</dbReference>
<dbReference type="OrthoDB" id="7489123at2759"/>